<evidence type="ECO:0000313" key="2">
    <source>
        <dbReference type="EMBL" id="XDV62044.1"/>
    </source>
</evidence>
<dbReference type="PANTHER" id="PTHR12993">
    <property type="entry name" value="N-ACETYLGLUCOSAMINYL-PHOSPHATIDYLINOSITOL DE-N-ACETYLASE-RELATED"/>
    <property type="match status" value="1"/>
</dbReference>
<sequence length="387" mass="42706">MAHQDDDLLFISPEVQRLIRARCFVGTVYLTAGDAGRPFTGGDSYVRRRERGLRAAYARMAGAADHWFRADLTVRGRDLVSYVLAGRPDVRLVFLRLPDGFPRGVGSPRYGRQSLLKLFRGQSAAMRPVDGTRPYTEAELASVLSGVLTLRKAEHVLTLDYDSATFGVGPPNPADHSDHEITGRLFRRAAFRSPARPAVTPYVGYGLPLLPANLTPRQRRDKKAAYEAYAAYAGCITLPCPSRITLSRSHQQWMEREHRRMHRQPGPGEVMSVIGRTAERVAVERCLTLGVGRPKAAVTTEDCDGSPAQRWTFVDGSIKAAASDGCLTAALGVAPCNGSSGQTWWRDADGRIGSGERCLHQDDLAELSPRLTLQACFPHQPELRWLW</sequence>
<dbReference type="Gene3D" id="2.80.10.50">
    <property type="match status" value="1"/>
</dbReference>
<dbReference type="GO" id="GO:0016137">
    <property type="term" value="P:glycoside metabolic process"/>
    <property type="evidence" value="ECO:0007669"/>
    <property type="project" value="UniProtKB-ARBA"/>
</dbReference>
<evidence type="ECO:0000256" key="1">
    <source>
        <dbReference type="ARBA" id="ARBA00022833"/>
    </source>
</evidence>
<dbReference type="AlphaFoldDB" id="A0AB39XW00"/>
<dbReference type="RefSeq" id="WP_053787974.1">
    <property type="nucleotide sequence ID" value="NZ_CP165727.1"/>
</dbReference>
<dbReference type="EMBL" id="CP165727">
    <property type="protein sequence ID" value="XDV62044.1"/>
    <property type="molecule type" value="Genomic_DNA"/>
</dbReference>
<dbReference type="InterPro" id="IPR035992">
    <property type="entry name" value="Ricin_B-like_lectins"/>
</dbReference>
<dbReference type="Gene3D" id="3.40.50.10320">
    <property type="entry name" value="LmbE-like"/>
    <property type="match status" value="1"/>
</dbReference>
<reference evidence="2" key="1">
    <citation type="submission" date="2024-08" db="EMBL/GenBank/DDBJ databases">
        <authorList>
            <person name="Yu S.T."/>
        </authorList>
    </citation>
    <scope>NUCLEOTIDE SEQUENCE</scope>
    <source>
        <strain evidence="2">R33</strain>
    </source>
</reference>
<dbReference type="Pfam" id="PF02585">
    <property type="entry name" value="PIG-L"/>
    <property type="match status" value="1"/>
</dbReference>
<accession>A0AB39XW00</accession>
<dbReference type="InterPro" id="IPR024078">
    <property type="entry name" value="LmbE-like_dom_sf"/>
</dbReference>
<dbReference type="SUPFAM" id="SSF102588">
    <property type="entry name" value="LmbE-like"/>
    <property type="match status" value="1"/>
</dbReference>
<dbReference type="GO" id="GO:0016811">
    <property type="term" value="F:hydrolase activity, acting on carbon-nitrogen (but not peptide) bonds, in linear amides"/>
    <property type="evidence" value="ECO:0007669"/>
    <property type="project" value="TreeGrafter"/>
</dbReference>
<name>A0AB39XW00_9ACTN</name>
<keyword evidence="1" id="KW-0862">Zinc</keyword>
<proteinExistence type="predicted"/>
<dbReference type="PANTHER" id="PTHR12993:SF26">
    <property type="entry name" value="1D-MYO-INOSITOL 2-ACETAMIDO-2-DEOXY-ALPHA-D-GLUCOPYRANOSIDE DEACETYLASE"/>
    <property type="match status" value="1"/>
</dbReference>
<protein>
    <submittedName>
        <fullName evidence="2">PIG-L family deacetylase</fullName>
    </submittedName>
</protein>
<organism evidence="2">
    <name type="scientific">Streptomyces sp. R33</name>
    <dbReference type="NCBI Taxonomy" id="3238629"/>
    <lineage>
        <taxon>Bacteria</taxon>
        <taxon>Bacillati</taxon>
        <taxon>Actinomycetota</taxon>
        <taxon>Actinomycetes</taxon>
        <taxon>Kitasatosporales</taxon>
        <taxon>Streptomycetaceae</taxon>
        <taxon>Streptomyces</taxon>
    </lineage>
</organism>
<dbReference type="InterPro" id="IPR003737">
    <property type="entry name" value="GlcNAc_PI_deacetylase-related"/>
</dbReference>
<dbReference type="PROSITE" id="PS50231">
    <property type="entry name" value="RICIN_B_LECTIN"/>
    <property type="match status" value="1"/>
</dbReference>
<gene>
    <name evidence="2" type="ORF">AB5J51_03400</name>
</gene>
<dbReference type="SUPFAM" id="SSF50370">
    <property type="entry name" value="Ricin B-like lectins"/>
    <property type="match status" value="1"/>
</dbReference>
<dbReference type="CDD" id="cd00161">
    <property type="entry name" value="beta-trefoil_Ricin-like"/>
    <property type="match status" value="1"/>
</dbReference>